<protein>
    <recommendedName>
        <fullName evidence="4">Lipoprotein</fullName>
    </recommendedName>
</protein>
<evidence type="ECO:0000256" key="1">
    <source>
        <dbReference type="SAM" id="SignalP"/>
    </source>
</evidence>
<keyword evidence="1" id="KW-0732">Signal</keyword>
<name>A0A410S1Y0_CORCK</name>
<dbReference type="RefSeq" id="WP_128799386.1">
    <property type="nucleotide sequence ID" value="NZ_CP034669.1"/>
</dbReference>
<evidence type="ECO:0008006" key="4">
    <source>
        <dbReference type="Google" id="ProtNLM"/>
    </source>
</evidence>
<gene>
    <name evidence="2" type="ORF">EJ065_6638</name>
</gene>
<accession>A0A410S1Y0</accession>
<dbReference type="Proteomes" id="UP000288758">
    <property type="component" value="Chromosome"/>
</dbReference>
<dbReference type="AlphaFoldDB" id="A0A410S1Y0"/>
<sequence length="112" mass="12459">MSPFRILALLAALTLAPASAFAEPEDATYGVAYVFTSVDSYTTGTNHFVVTGVLQGESAPRTIRFGAYTSGFPDAERCDRLALLTMTRPGRFHFSYFQEYFNYHPVCTLTRQ</sequence>
<dbReference type="EMBL" id="CP034669">
    <property type="protein sequence ID" value="QAT88164.1"/>
    <property type="molecule type" value="Genomic_DNA"/>
</dbReference>
<organism evidence="2 3">
    <name type="scientific">Corallococcus coralloides</name>
    <name type="common">Myxococcus coralloides</name>
    <dbReference type="NCBI Taxonomy" id="184914"/>
    <lineage>
        <taxon>Bacteria</taxon>
        <taxon>Pseudomonadati</taxon>
        <taxon>Myxococcota</taxon>
        <taxon>Myxococcia</taxon>
        <taxon>Myxococcales</taxon>
        <taxon>Cystobacterineae</taxon>
        <taxon>Myxococcaceae</taxon>
        <taxon>Corallococcus</taxon>
    </lineage>
</organism>
<feature type="chain" id="PRO_5019413241" description="Lipoprotein" evidence="1">
    <location>
        <begin position="23"/>
        <end position="112"/>
    </location>
</feature>
<evidence type="ECO:0000313" key="3">
    <source>
        <dbReference type="Proteomes" id="UP000288758"/>
    </source>
</evidence>
<reference evidence="2 3" key="1">
    <citation type="submission" date="2018-12" db="EMBL/GenBank/DDBJ databases">
        <title>Complete Genome Sequence of the Corallopyronin A producing Myxobacterium Corallococcus coralloides B035.</title>
        <authorList>
            <person name="Bouhired S.M."/>
            <person name="Rupp O."/>
            <person name="Blom J."/>
            <person name="Schaeberle T.F."/>
            <person name="Kehraus S."/>
            <person name="Schiefer A."/>
            <person name="Pfarr K."/>
            <person name="Goesmann A."/>
            <person name="Hoerauf A."/>
            <person name="Koenig G.M."/>
        </authorList>
    </citation>
    <scope>NUCLEOTIDE SEQUENCE [LARGE SCALE GENOMIC DNA]</scope>
    <source>
        <strain evidence="2 3">B035</strain>
    </source>
</reference>
<feature type="signal peptide" evidence="1">
    <location>
        <begin position="1"/>
        <end position="22"/>
    </location>
</feature>
<proteinExistence type="predicted"/>
<evidence type="ECO:0000313" key="2">
    <source>
        <dbReference type="EMBL" id="QAT88164.1"/>
    </source>
</evidence>